<protein>
    <submittedName>
        <fullName evidence="8">Threonine aldolase</fullName>
    </submittedName>
</protein>
<evidence type="ECO:0000256" key="4">
    <source>
        <dbReference type="ARBA" id="ARBA00022898"/>
    </source>
</evidence>
<evidence type="ECO:0000256" key="5">
    <source>
        <dbReference type="ARBA" id="ARBA00023239"/>
    </source>
</evidence>
<gene>
    <name evidence="8" type="ORF">WS71_21715</name>
</gene>
<accession>A0A1B4G1T9</accession>
<comment type="subunit">
    <text evidence="3">Homotetramer.</text>
</comment>
<dbReference type="PIRSF" id="PIRSF017617">
    <property type="entry name" value="Thr_aldolase"/>
    <property type="match status" value="1"/>
</dbReference>
<organism evidence="8 9">
    <name type="scientific">Burkholderia mayonis</name>
    <dbReference type="NCBI Taxonomy" id="1385591"/>
    <lineage>
        <taxon>Bacteria</taxon>
        <taxon>Pseudomonadati</taxon>
        <taxon>Pseudomonadota</taxon>
        <taxon>Betaproteobacteria</taxon>
        <taxon>Burkholderiales</taxon>
        <taxon>Burkholderiaceae</taxon>
        <taxon>Burkholderia</taxon>
        <taxon>pseudomallei group</taxon>
    </lineage>
</organism>
<dbReference type="Proteomes" id="UP000067711">
    <property type="component" value="Chromosome 1"/>
</dbReference>
<sequence length="352" mass="37800">MSRTHIHFDYLSDTVTLPTAAMRRAMYEAEVGDDVYGEDPSTNRLEAYAADLLGKEAACWLPSGTMANLTAILAQCERGKELFVGDDSDLYNYEAGGPSVVGGIVLHPLATNARGEIPLDALHDALRDADDTQCAMPGIVAIETPHVRTGGTPLSLDYLHALRAFCDANRLPLHIDGARVFNAAIALGVDVTRIAAYGDTLQFCLSKSLAAPAGSIVVSGRDTIARVRRWRKLLGGGMRQIGVVAAAGEVALRTMVERLADDHAHARRLADGLATIDGIELAHEHVQTNMVFFKVKHAAIDPRRFLEALAARGVRMAELGHGNIRAVTHYHHSADDIDSTLAIVRDVLSGAS</sequence>
<dbReference type="RefSeq" id="WP_066493816.1">
    <property type="nucleotide sequence ID" value="NZ_CP013389.1"/>
</dbReference>
<name>A0A1B4G1T9_9BURK</name>
<feature type="modified residue" description="N6-(pyridoxal phosphate)lysine" evidence="6">
    <location>
        <position position="207"/>
    </location>
</feature>
<dbReference type="GO" id="GO:0005829">
    <property type="term" value="C:cytosol"/>
    <property type="evidence" value="ECO:0007669"/>
    <property type="project" value="TreeGrafter"/>
</dbReference>
<keyword evidence="4" id="KW-0663">Pyridoxal phosphate</keyword>
<evidence type="ECO:0000313" key="8">
    <source>
        <dbReference type="EMBL" id="AOJ09896.1"/>
    </source>
</evidence>
<evidence type="ECO:0000259" key="7">
    <source>
        <dbReference type="Pfam" id="PF01212"/>
    </source>
</evidence>
<dbReference type="PANTHER" id="PTHR48097">
    <property type="entry name" value="L-THREONINE ALDOLASE-RELATED"/>
    <property type="match status" value="1"/>
</dbReference>
<dbReference type="Gene3D" id="3.90.1150.10">
    <property type="entry name" value="Aspartate Aminotransferase, domain 1"/>
    <property type="match status" value="1"/>
</dbReference>
<dbReference type="SUPFAM" id="SSF53383">
    <property type="entry name" value="PLP-dependent transferases"/>
    <property type="match status" value="1"/>
</dbReference>
<comment type="cofactor">
    <cofactor evidence="1">
        <name>pyridoxal 5'-phosphate</name>
        <dbReference type="ChEBI" id="CHEBI:597326"/>
    </cofactor>
</comment>
<dbReference type="GO" id="GO:0006567">
    <property type="term" value="P:L-threonine catabolic process"/>
    <property type="evidence" value="ECO:0007669"/>
    <property type="project" value="TreeGrafter"/>
</dbReference>
<evidence type="ECO:0000256" key="6">
    <source>
        <dbReference type="PIRSR" id="PIRSR017617-1"/>
    </source>
</evidence>
<dbReference type="GO" id="GO:0008732">
    <property type="term" value="F:L-allo-threonine aldolase activity"/>
    <property type="evidence" value="ECO:0007669"/>
    <property type="project" value="TreeGrafter"/>
</dbReference>
<dbReference type="InterPro" id="IPR001597">
    <property type="entry name" value="ArAA_b-elim_lyase/Thr_aldolase"/>
</dbReference>
<dbReference type="AlphaFoldDB" id="A0A1B4G1T9"/>
<dbReference type="EMBL" id="CP013389">
    <property type="protein sequence ID" value="AOJ09896.1"/>
    <property type="molecule type" value="Genomic_DNA"/>
</dbReference>
<evidence type="ECO:0000313" key="9">
    <source>
        <dbReference type="Proteomes" id="UP000067711"/>
    </source>
</evidence>
<evidence type="ECO:0000256" key="1">
    <source>
        <dbReference type="ARBA" id="ARBA00001933"/>
    </source>
</evidence>
<keyword evidence="5" id="KW-0456">Lyase</keyword>
<dbReference type="FunFam" id="3.90.1150.10:FF:000041">
    <property type="entry name" value="Low-specificity L-threonine aldolase"/>
    <property type="match status" value="1"/>
</dbReference>
<dbReference type="Pfam" id="PF01212">
    <property type="entry name" value="Beta_elim_lyase"/>
    <property type="match status" value="1"/>
</dbReference>
<dbReference type="InterPro" id="IPR015422">
    <property type="entry name" value="PyrdxlP-dep_Trfase_small"/>
</dbReference>
<evidence type="ECO:0000256" key="2">
    <source>
        <dbReference type="ARBA" id="ARBA00006966"/>
    </source>
</evidence>
<dbReference type="GO" id="GO:0006545">
    <property type="term" value="P:glycine biosynthetic process"/>
    <property type="evidence" value="ECO:0007669"/>
    <property type="project" value="TreeGrafter"/>
</dbReference>
<dbReference type="PANTHER" id="PTHR48097:SF9">
    <property type="entry name" value="L-THREONINE ALDOLASE"/>
    <property type="match status" value="1"/>
</dbReference>
<dbReference type="NCBIfam" id="NF041359">
    <property type="entry name" value="GntG_guanitoxin"/>
    <property type="match status" value="1"/>
</dbReference>
<dbReference type="InterPro" id="IPR015421">
    <property type="entry name" value="PyrdxlP-dep_Trfase_major"/>
</dbReference>
<reference evidence="8 9" key="1">
    <citation type="submission" date="2015-12" db="EMBL/GenBank/DDBJ databases">
        <title>Diversity of Burkholderia near neighbor genomes.</title>
        <authorList>
            <person name="Sahl J."/>
            <person name="Wagner D."/>
            <person name="Keim P."/>
        </authorList>
    </citation>
    <scope>NUCLEOTIDE SEQUENCE [LARGE SCALE GENOMIC DNA]</scope>
    <source>
        <strain evidence="8 9">BDU8</strain>
    </source>
</reference>
<dbReference type="FunFam" id="3.40.640.10:FF:000030">
    <property type="entry name" value="Low-specificity L-threonine aldolase"/>
    <property type="match status" value="1"/>
</dbReference>
<proteinExistence type="inferred from homology"/>
<comment type="similarity">
    <text evidence="2">Belongs to the threonine aldolase family.</text>
</comment>
<evidence type="ECO:0000256" key="3">
    <source>
        <dbReference type="ARBA" id="ARBA00011881"/>
    </source>
</evidence>
<dbReference type="Gene3D" id="3.40.640.10">
    <property type="entry name" value="Type I PLP-dependent aspartate aminotransferase-like (Major domain)"/>
    <property type="match status" value="1"/>
</dbReference>
<dbReference type="InterPro" id="IPR023603">
    <property type="entry name" value="Low_specificity_L-TA-like"/>
</dbReference>
<feature type="domain" description="Aromatic amino acid beta-eliminating lyase/threonine aldolase" evidence="7">
    <location>
        <begin position="9"/>
        <end position="294"/>
    </location>
</feature>
<dbReference type="InterPro" id="IPR015424">
    <property type="entry name" value="PyrdxlP-dep_Trfase"/>
</dbReference>